<dbReference type="EMBL" id="CWXZ01000156">
    <property type="protein sequence ID" value="CSL01642.1"/>
    <property type="molecule type" value="Genomic_DNA"/>
</dbReference>
<gene>
    <name evidence="4" type="ORF">ERS428554_04072</name>
</gene>
<proteinExistence type="predicted"/>
<feature type="domain" description="Pilus assembly protein C-terminal" evidence="2">
    <location>
        <begin position="196"/>
        <end position="286"/>
    </location>
</feature>
<dbReference type="AlphaFoldDB" id="A0AAN2QRN3"/>
<evidence type="ECO:0000259" key="3">
    <source>
        <dbReference type="Pfam" id="PF17271"/>
    </source>
</evidence>
<accession>A0AAN2QRN3</accession>
<dbReference type="Proteomes" id="UP000045991">
    <property type="component" value="Unassembled WGS sequence"/>
</dbReference>
<organism evidence="4 5">
    <name type="scientific">Shigella sonnei</name>
    <dbReference type="NCBI Taxonomy" id="624"/>
    <lineage>
        <taxon>Bacteria</taxon>
        <taxon>Pseudomonadati</taxon>
        <taxon>Pseudomonadota</taxon>
        <taxon>Gammaproteobacteria</taxon>
        <taxon>Enterobacterales</taxon>
        <taxon>Enterobacteriaceae</taxon>
        <taxon>Shigella</taxon>
    </lineage>
</organism>
<evidence type="ECO:0000313" key="5">
    <source>
        <dbReference type="Proteomes" id="UP000045991"/>
    </source>
</evidence>
<evidence type="ECO:0000256" key="1">
    <source>
        <dbReference type="SAM" id="MobiDB-lite"/>
    </source>
</evidence>
<evidence type="ECO:0000259" key="2">
    <source>
        <dbReference type="Pfam" id="PF15976"/>
    </source>
</evidence>
<protein>
    <submittedName>
        <fullName evidence="4">Outer membrane fimbrial user protein</fullName>
    </submittedName>
</protein>
<dbReference type="Pfam" id="PF15976">
    <property type="entry name" value="CooC_C"/>
    <property type="match status" value="1"/>
</dbReference>
<dbReference type="InterPro" id="IPR031917">
    <property type="entry name" value="Pilus_assem_C"/>
</dbReference>
<name>A0AAN2QRN3_SHISO</name>
<comment type="caution">
    <text evidence="4">The sequence shown here is derived from an EMBL/GenBank/DDBJ whole genome shotgun (WGS) entry which is preliminary data.</text>
</comment>
<feature type="region of interest" description="Disordered" evidence="1">
    <location>
        <begin position="1"/>
        <end position="20"/>
    </location>
</feature>
<sequence>MDSNNNSHSTNVSTDYRYSEQDGDQTSWQLSHTFYNDSFSHKELGVTVGGLNTDTINSAVNGRWDGQYGNVYATVSDSYDRKNHDHLSAFTGTYSSTLAVSCYGVNLGASGTDDLLGAVLVDVKGFSEQDEESQDLQLEARVAGSRTLQLGQSDSVLFPYPGFQSGFVEVNDSSQGNQQGTTNIINGAGNRELMLLPGKLRYREVSASFNYNYIGRLLLPAAVKKFPIVGLNSAMLLVAEDGGFTLEINGSEKELYLLSGQQFLKCPLSVVKKRASIRYSGDVTCSVVTYSQLPESIQVQAQLKQPKLRGNVQTAQREVAP</sequence>
<dbReference type="InterPro" id="IPR035224">
    <property type="entry name" value="Usher_TcfC"/>
</dbReference>
<reference evidence="4 5" key="1">
    <citation type="submission" date="2015-07" db="EMBL/GenBank/DDBJ databases">
        <authorList>
            <consortium name="Pathogen Informatics"/>
        </authorList>
    </citation>
    <scope>NUCLEOTIDE SEQUENCE [LARGE SCALE GENOMIC DNA]</scope>
    <source>
        <strain evidence="4 5">20352044</strain>
    </source>
</reference>
<evidence type="ECO:0000313" key="4">
    <source>
        <dbReference type="EMBL" id="CSL01642.1"/>
    </source>
</evidence>
<feature type="compositionally biased region" description="Low complexity" evidence="1">
    <location>
        <begin position="1"/>
        <end position="14"/>
    </location>
</feature>
<dbReference type="Pfam" id="PF17271">
    <property type="entry name" value="Usher_TcfC"/>
    <property type="match status" value="1"/>
</dbReference>
<feature type="domain" description="TcfC Usher-like barrel" evidence="3">
    <location>
        <begin position="4"/>
        <end position="189"/>
    </location>
</feature>